<dbReference type="InterPro" id="IPR016181">
    <property type="entry name" value="Acyl_CoA_acyltransferase"/>
</dbReference>
<dbReference type="GO" id="GO:0071555">
    <property type="term" value="P:cell wall organization"/>
    <property type="evidence" value="ECO:0007669"/>
    <property type="project" value="UniProtKB-KW"/>
</dbReference>
<keyword evidence="6" id="KW-0961">Cell wall biogenesis/degradation</keyword>
<dbReference type="Pfam" id="PF13480">
    <property type="entry name" value="Acetyltransf_6"/>
    <property type="match status" value="1"/>
</dbReference>
<protein>
    <submittedName>
        <fullName evidence="8">GNAT family N-acetyltransferase</fullName>
    </submittedName>
</protein>
<evidence type="ECO:0000256" key="2">
    <source>
        <dbReference type="ARBA" id="ARBA00022679"/>
    </source>
</evidence>
<evidence type="ECO:0000256" key="1">
    <source>
        <dbReference type="ARBA" id="ARBA00009943"/>
    </source>
</evidence>
<evidence type="ECO:0000256" key="6">
    <source>
        <dbReference type="ARBA" id="ARBA00023316"/>
    </source>
</evidence>
<dbReference type="GO" id="GO:0008360">
    <property type="term" value="P:regulation of cell shape"/>
    <property type="evidence" value="ECO:0007669"/>
    <property type="project" value="UniProtKB-KW"/>
</dbReference>
<name>A0A7V5NYZ9_9BACT</name>
<feature type="domain" description="BioF2-like acetyltransferase" evidence="7">
    <location>
        <begin position="146"/>
        <end position="280"/>
    </location>
</feature>
<comment type="similarity">
    <text evidence="1">Belongs to the FemABX family.</text>
</comment>
<dbReference type="InterPro" id="IPR003447">
    <property type="entry name" value="FEMABX"/>
</dbReference>
<dbReference type="Gene3D" id="3.40.630.30">
    <property type="match status" value="1"/>
</dbReference>
<comment type="caution">
    <text evidence="8">The sequence shown here is derived from an EMBL/GenBank/DDBJ whole genome shotgun (WGS) entry which is preliminary data.</text>
</comment>
<reference evidence="8" key="1">
    <citation type="journal article" date="2020" name="mSystems">
        <title>Genome- and Community-Level Interaction Insights into Carbon Utilization and Element Cycling Functions of Hydrothermarchaeota in Hydrothermal Sediment.</title>
        <authorList>
            <person name="Zhou Z."/>
            <person name="Liu Y."/>
            <person name="Xu W."/>
            <person name="Pan J."/>
            <person name="Luo Z.H."/>
            <person name="Li M."/>
        </authorList>
    </citation>
    <scope>NUCLEOTIDE SEQUENCE [LARGE SCALE GENOMIC DNA]</scope>
    <source>
        <strain evidence="8">HyVt-533</strain>
    </source>
</reference>
<sequence>MQLKEISRQEEWDELAASLGAGPYLFWAWRVAVERAYGHRPLYLAAFRGKTPEAILPLFKFKTPRGSRLVSLPFCDYGGILATNEEAFLFIWEKARELARAHGGLELRFPERPPYLSNEKGSEAKVRLLLPLPDRAETLWKQLKAKVRSQVRRPQKEGAEAVTGGQELLPAFYRIYQENMHYLGSPPHSLAWFKAVLSSYGEMARVVLVHLRGEPLAGGILLFTEEEAVNPWASSRRSFKKISPNMLLYWQMLALATERGLLRFDFGRSSPGSGTYRFKRQWGAEEKPLFWYGREEGGPSRGRALAARIWPRIPLSWANFIGPRLRRYISL</sequence>
<dbReference type="PANTHER" id="PTHR36174:SF1">
    <property type="entry name" value="LIPID II:GLYCINE GLYCYLTRANSFERASE"/>
    <property type="match status" value="1"/>
</dbReference>
<dbReference type="Proteomes" id="UP000886101">
    <property type="component" value="Unassembled WGS sequence"/>
</dbReference>
<evidence type="ECO:0000313" key="8">
    <source>
        <dbReference type="EMBL" id="HHI96785.1"/>
    </source>
</evidence>
<dbReference type="InterPro" id="IPR038740">
    <property type="entry name" value="BioF2-like_GNAT_dom"/>
</dbReference>
<dbReference type="GO" id="GO:0016755">
    <property type="term" value="F:aminoacyltransferase activity"/>
    <property type="evidence" value="ECO:0007669"/>
    <property type="project" value="InterPro"/>
</dbReference>
<proteinExistence type="inferred from homology"/>
<keyword evidence="3" id="KW-0133">Cell shape</keyword>
<dbReference type="GO" id="GO:0009252">
    <property type="term" value="P:peptidoglycan biosynthetic process"/>
    <property type="evidence" value="ECO:0007669"/>
    <property type="project" value="UniProtKB-KW"/>
</dbReference>
<dbReference type="InterPro" id="IPR050644">
    <property type="entry name" value="PG_Glycine_Bridge_Synth"/>
</dbReference>
<dbReference type="EMBL" id="DROK01000086">
    <property type="protein sequence ID" value="HHI96785.1"/>
    <property type="molecule type" value="Genomic_DNA"/>
</dbReference>
<gene>
    <name evidence="8" type="ORF">ENJ96_02940</name>
</gene>
<evidence type="ECO:0000256" key="4">
    <source>
        <dbReference type="ARBA" id="ARBA00022984"/>
    </source>
</evidence>
<dbReference type="PANTHER" id="PTHR36174">
    <property type="entry name" value="LIPID II:GLYCINE GLYCYLTRANSFERASE"/>
    <property type="match status" value="1"/>
</dbReference>
<keyword evidence="5" id="KW-0012">Acyltransferase</keyword>
<organism evidence="8">
    <name type="scientific">Thermodesulfatator atlanticus</name>
    <dbReference type="NCBI Taxonomy" id="501497"/>
    <lineage>
        <taxon>Bacteria</taxon>
        <taxon>Pseudomonadati</taxon>
        <taxon>Thermodesulfobacteriota</taxon>
        <taxon>Thermodesulfobacteria</taxon>
        <taxon>Thermodesulfobacteriales</taxon>
        <taxon>Thermodesulfatatoraceae</taxon>
        <taxon>Thermodesulfatator</taxon>
    </lineage>
</organism>
<dbReference type="AlphaFoldDB" id="A0A7V5NYZ9"/>
<evidence type="ECO:0000256" key="5">
    <source>
        <dbReference type="ARBA" id="ARBA00023315"/>
    </source>
</evidence>
<keyword evidence="2" id="KW-0808">Transferase</keyword>
<accession>A0A7V5NYZ9</accession>
<evidence type="ECO:0000256" key="3">
    <source>
        <dbReference type="ARBA" id="ARBA00022960"/>
    </source>
</evidence>
<dbReference type="PROSITE" id="PS51191">
    <property type="entry name" value="FEMABX"/>
    <property type="match status" value="1"/>
</dbReference>
<evidence type="ECO:0000259" key="7">
    <source>
        <dbReference type="Pfam" id="PF13480"/>
    </source>
</evidence>
<keyword evidence="4" id="KW-0573">Peptidoglycan synthesis</keyword>
<dbReference type="SUPFAM" id="SSF55729">
    <property type="entry name" value="Acyl-CoA N-acyltransferases (Nat)"/>
    <property type="match status" value="2"/>
</dbReference>